<comment type="caution">
    <text evidence="2">The sequence shown here is derived from an EMBL/GenBank/DDBJ whole genome shotgun (WGS) entry which is preliminary data.</text>
</comment>
<organism evidence="2 3">
    <name type="scientific">Cladorrhinum samala</name>
    <dbReference type="NCBI Taxonomy" id="585594"/>
    <lineage>
        <taxon>Eukaryota</taxon>
        <taxon>Fungi</taxon>
        <taxon>Dikarya</taxon>
        <taxon>Ascomycota</taxon>
        <taxon>Pezizomycotina</taxon>
        <taxon>Sordariomycetes</taxon>
        <taxon>Sordariomycetidae</taxon>
        <taxon>Sordariales</taxon>
        <taxon>Podosporaceae</taxon>
        <taxon>Cladorrhinum</taxon>
    </lineage>
</organism>
<evidence type="ECO:0000313" key="3">
    <source>
        <dbReference type="Proteomes" id="UP001321749"/>
    </source>
</evidence>
<name>A0AAV9HR87_9PEZI</name>
<feature type="region of interest" description="Disordered" evidence="1">
    <location>
        <begin position="93"/>
        <end position="113"/>
    </location>
</feature>
<proteinExistence type="predicted"/>
<evidence type="ECO:0000313" key="2">
    <source>
        <dbReference type="EMBL" id="KAK4462007.1"/>
    </source>
</evidence>
<dbReference type="EMBL" id="MU864979">
    <property type="protein sequence ID" value="KAK4462007.1"/>
    <property type="molecule type" value="Genomic_DNA"/>
</dbReference>
<accession>A0AAV9HR87</accession>
<gene>
    <name evidence="2" type="ORF">QBC42DRAFT_286905</name>
</gene>
<feature type="region of interest" description="Disordered" evidence="1">
    <location>
        <begin position="1"/>
        <end position="46"/>
    </location>
</feature>
<reference evidence="2" key="2">
    <citation type="submission" date="2023-06" db="EMBL/GenBank/DDBJ databases">
        <authorList>
            <consortium name="Lawrence Berkeley National Laboratory"/>
            <person name="Mondo S.J."/>
            <person name="Hensen N."/>
            <person name="Bonometti L."/>
            <person name="Westerberg I."/>
            <person name="Brannstrom I.O."/>
            <person name="Guillou S."/>
            <person name="Cros-Aarteil S."/>
            <person name="Calhoun S."/>
            <person name="Haridas S."/>
            <person name="Kuo A."/>
            <person name="Pangilinan J."/>
            <person name="Riley R."/>
            <person name="Labutti K."/>
            <person name="Andreopoulos B."/>
            <person name="Lipzen A."/>
            <person name="Chen C."/>
            <person name="Yanf M."/>
            <person name="Daum C."/>
            <person name="Ng V."/>
            <person name="Clum A."/>
            <person name="Steindorff A."/>
            <person name="Ohm R."/>
            <person name="Martin F."/>
            <person name="Silar P."/>
            <person name="Natvig D."/>
            <person name="Lalanne C."/>
            <person name="Gautier V."/>
            <person name="Ament-Velasquez S.L."/>
            <person name="Kruys A."/>
            <person name="Hutchinson M.I."/>
            <person name="Powell A.J."/>
            <person name="Barry K."/>
            <person name="Miller A.N."/>
            <person name="Grigoriev I.V."/>
            <person name="Debuchy R."/>
            <person name="Gladieux P."/>
            <person name="Thoren M.H."/>
            <person name="Johannesson H."/>
        </authorList>
    </citation>
    <scope>NUCLEOTIDE SEQUENCE</scope>
    <source>
        <strain evidence="2">PSN324</strain>
    </source>
</reference>
<keyword evidence="3" id="KW-1185">Reference proteome</keyword>
<protein>
    <submittedName>
        <fullName evidence="2">Uncharacterized protein</fullName>
    </submittedName>
</protein>
<evidence type="ECO:0000256" key="1">
    <source>
        <dbReference type="SAM" id="MobiDB-lite"/>
    </source>
</evidence>
<feature type="compositionally biased region" description="Polar residues" evidence="1">
    <location>
        <begin position="21"/>
        <end position="32"/>
    </location>
</feature>
<dbReference type="Proteomes" id="UP001321749">
    <property type="component" value="Unassembled WGS sequence"/>
</dbReference>
<dbReference type="AlphaFoldDB" id="A0AAV9HR87"/>
<reference evidence="2" key="1">
    <citation type="journal article" date="2023" name="Mol. Phylogenet. Evol.">
        <title>Genome-scale phylogeny and comparative genomics of the fungal order Sordariales.</title>
        <authorList>
            <person name="Hensen N."/>
            <person name="Bonometti L."/>
            <person name="Westerberg I."/>
            <person name="Brannstrom I.O."/>
            <person name="Guillou S."/>
            <person name="Cros-Aarteil S."/>
            <person name="Calhoun S."/>
            <person name="Haridas S."/>
            <person name="Kuo A."/>
            <person name="Mondo S."/>
            <person name="Pangilinan J."/>
            <person name="Riley R."/>
            <person name="LaButti K."/>
            <person name="Andreopoulos B."/>
            <person name="Lipzen A."/>
            <person name="Chen C."/>
            <person name="Yan M."/>
            <person name="Daum C."/>
            <person name="Ng V."/>
            <person name="Clum A."/>
            <person name="Steindorff A."/>
            <person name="Ohm R.A."/>
            <person name="Martin F."/>
            <person name="Silar P."/>
            <person name="Natvig D.O."/>
            <person name="Lalanne C."/>
            <person name="Gautier V."/>
            <person name="Ament-Velasquez S.L."/>
            <person name="Kruys A."/>
            <person name="Hutchinson M.I."/>
            <person name="Powell A.J."/>
            <person name="Barry K."/>
            <person name="Miller A.N."/>
            <person name="Grigoriev I.V."/>
            <person name="Debuchy R."/>
            <person name="Gladieux P."/>
            <person name="Hiltunen Thoren M."/>
            <person name="Johannesson H."/>
        </authorList>
    </citation>
    <scope>NUCLEOTIDE SEQUENCE</scope>
    <source>
        <strain evidence="2">PSN324</strain>
    </source>
</reference>
<sequence length="383" mass="41794">MNANHSPEPPRLVPGHGTPRLDSQSRPSSCCSTAIPPSFPTVEETGTSVTSANKAYHRALQYVSASHFPWLDKSLVTPGPVGSAEGSAKSVVVRPSAHKPPPPQAKPKTHTGELGRNNIQSCVCIDPQLHPAESHAKLHHPDLLKGADFCDAGVEAVADMTIQSAEKDRRIFPFKDLFDDSSDDEKPVIGHRFRKLTGGDVCKERVDVSMHKHHGHSSAVKVRHAPGTTQQFTARRKDHHGVSKVGPLAQIAPFKHTRRALESAIPPKSSSMPGDDKIQLYPVMADNRAGADSGASASLDFQDDEETVLYSSGRHTADKYPSWSAWKAKEALSLGPIRWTPETEHLEIEPIKTRRHQGHDVLSKVRPVAHGLEDSYQHAPETL</sequence>